<reference evidence="2" key="1">
    <citation type="journal article" date="2012" name="Science">
        <title>The Paleozoic origin of enzymatic lignin decomposition reconstructed from 31 fungal genomes.</title>
        <authorList>
            <person name="Floudas D."/>
            <person name="Binder M."/>
            <person name="Riley R."/>
            <person name="Barry K."/>
            <person name="Blanchette R.A."/>
            <person name="Henrissat B."/>
            <person name="Martinez A.T."/>
            <person name="Otillar R."/>
            <person name="Spatafora J.W."/>
            <person name="Yadav J.S."/>
            <person name="Aerts A."/>
            <person name="Benoit I."/>
            <person name="Boyd A."/>
            <person name="Carlson A."/>
            <person name="Copeland A."/>
            <person name="Coutinho P.M."/>
            <person name="de Vries R.P."/>
            <person name="Ferreira P."/>
            <person name="Findley K."/>
            <person name="Foster B."/>
            <person name="Gaskell J."/>
            <person name="Glotzer D."/>
            <person name="Gorecki P."/>
            <person name="Heitman J."/>
            <person name="Hesse C."/>
            <person name="Hori C."/>
            <person name="Igarashi K."/>
            <person name="Jurgens J.A."/>
            <person name="Kallen N."/>
            <person name="Kersten P."/>
            <person name="Kohler A."/>
            <person name="Kuees U."/>
            <person name="Kumar T.K.A."/>
            <person name="Kuo A."/>
            <person name="LaButti K."/>
            <person name="Larrondo L.F."/>
            <person name="Lindquist E."/>
            <person name="Ling A."/>
            <person name="Lombard V."/>
            <person name="Lucas S."/>
            <person name="Lundell T."/>
            <person name="Martin R."/>
            <person name="McLaughlin D.J."/>
            <person name="Morgenstern I."/>
            <person name="Morin E."/>
            <person name="Murat C."/>
            <person name="Nagy L.G."/>
            <person name="Nolan M."/>
            <person name="Ohm R.A."/>
            <person name="Patyshakuliyeva A."/>
            <person name="Rokas A."/>
            <person name="Ruiz-Duenas F.J."/>
            <person name="Sabat G."/>
            <person name="Salamov A."/>
            <person name="Samejima M."/>
            <person name="Schmutz J."/>
            <person name="Slot J.C."/>
            <person name="St John F."/>
            <person name="Stenlid J."/>
            <person name="Sun H."/>
            <person name="Sun S."/>
            <person name="Syed K."/>
            <person name="Tsang A."/>
            <person name="Wiebenga A."/>
            <person name="Young D."/>
            <person name="Pisabarro A."/>
            <person name="Eastwood D.C."/>
            <person name="Martin F."/>
            <person name="Cullen D."/>
            <person name="Grigoriev I.V."/>
            <person name="Hibbett D.S."/>
        </authorList>
    </citation>
    <scope>NUCLEOTIDE SEQUENCE [LARGE SCALE GENOMIC DNA]</scope>
    <source>
        <strain evidence="2">HHB-11173 SS5</strain>
    </source>
</reference>
<evidence type="ECO:0000313" key="1">
    <source>
        <dbReference type="EMBL" id="EIN04961.1"/>
    </source>
</evidence>
<dbReference type="RefSeq" id="XP_007387884.1">
    <property type="nucleotide sequence ID" value="XM_007387822.1"/>
</dbReference>
<dbReference type="EMBL" id="JH687552">
    <property type="protein sequence ID" value="EIN04961.1"/>
    <property type="molecule type" value="Genomic_DNA"/>
</dbReference>
<gene>
    <name evidence="1" type="ORF">PUNSTDRAFT_138148</name>
</gene>
<dbReference type="GeneID" id="18880001"/>
<sequence length="297" mass="33600">MTRLPPELIIEIVRAVHDGTFIPDPLTRSTLASLCTTSRFVSDLAISLLYSSIRVVLPRTCVDSLVRSPHVSKHLRTITISERCEHLDQFLKEILGVSELLVHARETLRTVILDVPLDLTRELYGDRLELRNLRNALDDLPSIETIVSCQDSLNFPETHSTDRAQFANVCLAHPSLEVLFLRTPKFGLPLNFTALGELVRKNSRAIDIYLCDSPEVLSSEWMQPVRDLAISHANLRLIELPKEFNDRVTGQVWVREMAEGGMLWHLPEGAVAWNDQHAEEFPSPWLRLVPTGTCSLQ</sequence>
<dbReference type="KEGG" id="psq:PUNSTDRAFT_138148"/>
<dbReference type="AlphaFoldDB" id="R7S5S2"/>
<evidence type="ECO:0008006" key="3">
    <source>
        <dbReference type="Google" id="ProtNLM"/>
    </source>
</evidence>
<protein>
    <recommendedName>
        <fullName evidence="3">F-box domain-containing protein</fullName>
    </recommendedName>
</protein>
<dbReference type="HOGENOM" id="CLU_937315_0_0_1"/>
<accession>R7S5S2</accession>
<dbReference type="eggNOG" id="ENOG502SB4Z">
    <property type="taxonomic scope" value="Eukaryota"/>
</dbReference>
<evidence type="ECO:0000313" key="2">
    <source>
        <dbReference type="Proteomes" id="UP000054196"/>
    </source>
</evidence>
<dbReference type="OrthoDB" id="3356769at2759"/>
<keyword evidence="2" id="KW-1185">Reference proteome</keyword>
<proteinExistence type="predicted"/>
<organism evidence="1 2">
    <name type="scientific">Punctularia strigosozonata (strain HHB-11173)</name>
    <name type="common">White-rot fungus</name>
    <dbReference type="NCBI Taxonomy" id="741275"/>
    <lineage>
        <taxon>Eukaryota</taxon>
        <taxon>Fungi</taxon>
        <taxon>Dikarya</taxon>
        <taxon>Basidiomycota</taxon>
        <taxon>Agaricomycotina</taxon>
        <taxon>Agaricomycetes</taxon>
        <taxon>Corticiales</taxon>
        <taxon>Punctulariaceae</taxon>
        <taxon>Punctularia</taxon>
    </lineage>
</organism>
<name>R7S5S2_PUNST</name>
<dbReference type="Proteomes" id="UP000054196">
    <property type="component" value="Unassembled WGS sequence"/>
</dbReference>